<dbReference type="InterPro" id="IPR029063">
    <property type="entry name" value="SAM-dependent_MTases_sf"/>
</dbReference>
<proteinExistence type="predicted"/>
<dbReference type="GO" id="GO:0008168">
    <property type="term" value="F:methyltransferase activity"/>
    <property type="evidence" value="ECO:0007669"/>
    <property type="project" value="UniProtKB-KW"/>
</dbReference>
<dbReference type="PANTHER" id="PTHR43861">
    <property type="entry name" value="TRANS-ACONITATE 2-METHYLTRANSFERASE-RELATED"/>
    <property type="match status" value="1"/>
</dbReference>
<organism evidence="1 2">
    <name type="scientific">Robertkochia marina</name>
    <dbReference type="NCBI Taxonomy" id="1227945"/>
    <lineage>
        <taxon>Bacteria</taxon>
        <taxon>Pseudomonadati</taxon>
        <taxon>Bacteroidota</taxon>
        <taxon>Flavobacteriia</taxon>
        <taxon>Flavobacteriales</taxon>
        <taxon>Flavobacteriaceae</taxon>
        <taxon>Robertkochia</taxon>
    </lineage>
</organism>
<dbReference type="Gene3D" id="3.40.50.150">
    <property type="entry name" value="Vaccinia Virus protein VP39"/>
    <property type="match status" value="1"/>
</dbReference>
<dbReference type="Proteomes" id="UP000305939">
    <property type="component" value="Unassembled WGS sequence"/>
</dbReference>
<dbReference type="AlphaFoldDB" id="A0A4S3M2G0"/>
<accession>A0A4S3M2G0</accession>
<protein>
    <submittedName>
        <fullName evidence="1">Class I SAM-dependent methyltransferase</fullName>
    </submittedName>
</protein>
<dbReference type="SUPFAM" id="SSF53335">
    <property type="entry name" value="S-adenosyl-L-methionine-dependent methyltransferases"/>
    <property type="match status" value="1"/>
</dbReference>
<keyword evidence="1" id="KW-0489">Methyltransferase</keyword>
<dbReference type="GO" id="GO:0032259">
    <property type="term" value="P:methylation"/>
    <property type="evidence" value="ECO:0007669"/>
    <property type="project" value="UniProtKB-KW"/>
</dbReference>
<dbReference type="OrthoDB" id="2370471at2"/>
<dbReference type="Pfam" id="PF13489">
    <property type="entry name" value="Methyltransf_23"/>
    <property type="match status" value="1"/>
</dbReference>
<gene>
    <name evidence="1" type="ORF">E7Z59_03005</name>
</gene>
<dbReference type="EMBL" id="SSMC01000001">
    <property type="protein sequence ID" value="THD69312.1"/>
    <property type="molecule type" value="Genomic_DNA"/>
</dbReference>
<sequence>MKTAYPKNIKDHFLSQENFRLEQDATYGFLKTVPQPRPDRIKFYYESDKYLSHDDSATGLFASLYRWVKSMNLNRKTRLVNSYHPSYNSILDIGCGTGDFLAQIPANKKRQGVEVSPKAASIARSKNLDIKSDLDQLKEPYDVITLWHVLEHLYEPDRMIQKISTHLKDDGLLIIALPNYKSYDAQHYKSYWAGYDVPRHLYHYDKTALTRLLSSQNLNVVKFLPMYWDAYYVSLLSEGYLKNILAPVRAFIIATISNLRSLYTKQPSSIIYIIKKS</sequence>
<evidence type="ECO:0000313" key="2">
    <source>
        <dbReference type="Proteomes" id="UP000305939"/>
    </source>
</evidence>
<name>A0A4S3M2G0_9FLAO</name>
<reference evidence="1 2" key="1">
    <citation type="submission" date="2019-04" db="EMBL/GenBank/DDBJ databases">
        <title>Draft genome sequence of Robertkochia marina CC-AMO-30D.</title>
        <authorList>
            <person name="Hameed A."/>
            <person name="Lin S.-Y."/>
            <person name="Shahina M."/>
            <person name="Lai W.-A."/>
            <person name="Young C.-C."/>
        </authorList>
    </citation>
    <scope>NUCLEOTIDE SEQUENCE [LARGE SCALE GENOMIC DNA]</scope>
    <source>
        <strain evidence="1 2">CC-AMO-30D</strain>
    </source>
</reference>
<keyword evidence="1" id="KW-0808">Transferase</keyword>
<dbReference type="RefSeq" id="WP_136334802.1">
    <property type="nucleotide sequence ID" value="NZ_QXMP01000001.1"/>
</dbReference>
<comment type="caution">
    <text evidence="1">The sequence shown here is derived from an EMBL/GenBank/DDBJ whole genome shotgun (WGS) entry which is preliminary data.</text>
</comment>
<evidence type="ECO:0000313" key="1">
    <source>
        <dbReference type="EMBL" id="THD69312.1"/>
    </source>
</evidence>
<dbReference type="CDD" id="cd02440">
    <property type="entry name" value="AdoMet_MTases"/>
    <property type="match status" value="1"/>
</dbReference>
<keyword evidence="2" id="KW-1185">Reference proteome</keyword>